<gene>
    <name evidence="1" type="ORF">RB548_04385</name>
</gene>
<organism evidence="1 2">
    <name type="scientific">Sinorhizobium chiapasense</name>
    <dbReference type="NCBI Taxonomy" id="501572"/>
    <lineage>
        <taxon>Bacteria</taxon>
        <taxon>Pseudomonadati</taxon>
        <taxon>Pseudomonadota</taxon>
        <taxon>Alphaproteobacteria</taxon>
        <taxon>Hyphomicrobiales</taxon>
        <taxon>Rhizobiaceae</taxon>
        <taxon>Sinorhizobium/Ensifer group</taxon>
        <taxon>Sinorhizobium</taxon>
    </lineage>
</organism>
<name>A0ABZ2BBF5_9HYPH</name>
<accession>A0ABZ2BBF5</accession>
<dbReference type="Proteomes" id="UP001432360">
    <property type="component" value="Chromosome"/>
</dbReference>
<dbReference type="EMBL" id="CP133148">
    <property type="protein sequence ID" value="WVT04656.1"/>
    <property type="molecule type" value="Genomic_DNA"/>
</dbReference>
<dbReference type="RefSeq" id="WP_331373817.1">
    <property type="nucleotide sequence ID" value="NZ_CP133148.1"/>
</dbReference>
<reference evidence="1" key="1">
    <citation type="submission" date="2023-08" db="EMBL/GenBank/DDBJ databases">
        <title>Complete genome sequence of Sinorhizobium chiapanecum ITTG S70 isolated from Acaciella angustissima nodules in Chiapas-Mexico.</title>
        <authorList>
            <person name="Rincon-Rosales R."/>
            <person name="Rogel M.A."/>
            <person name="Rincon-Medina C.I."/>
            <person name="Guerrero G."/>
            <person name="Manzano-Gomez L.A."/>
            <person name="Lopez-Lopez A."/>
            <person name="Rincon Molina F.A."/>
            <person name="Martinez-Romero E."/>
        </authorList>
    </citation>
    <scope>NUCLEOTIDE SEQUENCE</scope>
    <source>
        <strain evidence="1">ITTG S70</strain>
    </source>
</reference>
<proteinExistence type="predicted"/>
<evidence type="ECO:0000313" key="1">
    <source>
        <dbReference type="EMBL" id="WVT04656.1"/>
    </source>
</evidence>
<evidence type="ECO:0000313" key="2">
    <source>
        <dbReference type="Proteomes" id="UP001432360"/>
    </source>
</evidence>
<sequence length="88" mass="10368">MSYSLLSRSATRARKEHRCIWCCHRILIGSQYVRENSTYDGHFQNFAWHEACRKDADNHFDEYGDNEFTSGNEMPFQALYQLEISANV</sequence>
<protein>
    <submittedName>
        <fullName evidence="1">Uncharacterized protein</fullName>
    </submittedName>
</protein>
<keyword evidence="2" id="KW-1185">Reference proteome</keyword>